<comment type="caution">
    <text evidence="1">The sequence shown here is derived from an EMBL/GenBank/DDBJ whole genome shotgun (WGS) entry which is preliminary data.</text>
</comment>
<reference evidence="1" key="1">
    <citation type="submission" date="2017-08" db="EMBL/GenBank/DDBJ databases">
        <title>Genomes of multiple Clavibacter strains from different subspecies.</title>
        <authorList>
            <person name="Yuan X.-K."/>
            <person name="Li X.-S."/>
            <person name="Nie J."/>
            <person name="De Boer S.H."/>
        </authorList>
    </citation>
    <scope>NUCLEOTIDE SEQUENCE [LARGE SCALE GENOMIC DNA]</scope>
    <source>
        <strain evidence="1">ATCC 33566</strain>
    </source>
</reference>
<keyword evidence="2" id="KW-1185">Reference proteome</keyword>
<name>A0A225C6L6_9MICO</name>
<dbReference type="AlphaFoldDB" id="A0A225C6L6"/>
<proteinExistence type="predicted"/>
<evidence type="ECO:0000313" key="1">
    <source>
        <dbReference type="EMBL" id="OQJ61430.1"/>
    </source>
</evidence>
<dbReference type="EMBL" id="MZMQ01000002">
    <property type="protein sequence ID" value="OQJ61430.1"/>
    <property type="molecule type" value="Genomic_DNA"/>
</dbReference>
<dbReference type="RefSeq" id="WP_094131560.1">
    <property type="nucleotide sequence ID" value="NZ_CP040790.1"/>
</dbReference>
<dbReference type="Proteomes" id="UP000215316">
    <property type="component" value="Unassembled WGS sequence"/>
</dbReference>
<protein>
    <submittedName>
        <fullName evidence="1">Uncharacterized protein</fullName>
    </submittedName>
</protein>
<evidence type="ECO:0000313" key="2">
    <source>
        <dbReference type="Proteomes" id="UP000215316"/>
    </source>
</evidence>
<sequence>MSVRLTERDAQVLEWFSIVRVTTMDGIRWVLGALNESSGPVSRNQAFVWVRRMQELGMVERSRVPPFRGTMLWATPKAIKKRAPDLLRQTTRHELMVSVISARYLHANWSWNRDLTRAATLHEADGVAYKSGVTDLVEVEMTGKRRTRYFEIFEDFYDRMKDDPTMRVVYLCTSDAGRVVRDALTKGVGVDIAPRTLVVDLFGRDGAWIGEEYPPGLFDATQPYVSGNAPVDGIGAWMR</sequence>
<dbReference type="OrthoDB" id="5072522at2"/>
<gene>
    <name evidence="1" type="ORF">B5P24_15550</name>
</gene>
<organism evidence="1 2">
    <name type="scientific">Clavibacter tessellarius</name>
    <dbReference type="NCBI Taxonomy" id="31965"/>
    <lineage>
        <taxon>Bacteria</taxon>
        <taxon>Bacillati</taxon>
        <taxon>Actinomycetota</taxon>
        <taxon>Actinomycetes</taxon>
        <taxon>Micrococcales</taxon>
        <taxon>Microbacteriaceae</taxon>
        <taxon>Clavibacter</taxon>
    </lineage>
</organism>
<accession>A0A225C6L6</accession>